<feature type="transmembrane region" description="Helical" evidence="6">
    <location>
        <begin position="501"/>
        <end position="520"/>
    </location>
</feature>
<dbReference type="InterPro" id="IPR036259">
    <property type="entry name" value="MFS_trans_sf"/>
</dbReference>
<reference evidence="8 9" key="1">
    <citation type="submission" date="2019-02" db="EMBL/GenBank/DDBJ databases">
        <title>Deep-cultivation of Planctomycetes and their phenomic and genomic characterization uncovers novel biology.</title>
        <authorList>
            <person name="Wiegand S."/>
            <person name="Jogler M."/>
            <person name="Boedeker C."/>
            <person name="Pinto D."/>
            <person name="Vollmers J."/>
            <person name="Rivas-Marin E."/>
            <person name="Kohn T."/>
            <person name="Peeters S.H."/>
            <person name="Heuer A."/>
            <person name="Rast P."/>
            <person name="Oberbeckmann S."/>
            <person name="Bunk B."/>
            <person name="Jeske O."/>
            <person name="Meyerdierks A."/>
            <person name="Storesund J.E."/>
            <person name="Kallscheuer N."/>
            <person name="Luecker S."/>
            <person name="Lage O.M."/>
            <person name="Pohl T."/>
            <person name="Merkel B.J."/>
            <person name="Hornburger P."/>
            <person name="Mueller R.-W."/>
            <person name="Bruemmer F."/>
            <person name="Labrenz M."/>
            <person name="Spormann A.M."/>
            <person name="Op den Camp H."/>
            <person name="Overmann J."/>
            <person name="Amann R."/>
            <person name="Jetten M.S.M."/>
            <person name="Mascher T."/>
            <person name="Medema M.H."/>
            <person name="Devos D.P."/>
            <person name="Kaster A.-K."/>
            <person name="Ovreas L."/>
            <person name="Rohde M."/>
            <person name="Galperin M.Y."/>
            <person name="Jogler C."/>
        </authorList>
    </citation>
    <scope>NUCLEOTIDE SEQUENCE [LARGE SCALE GENOMIC DNA]</scope>
    <source>
        <strain evidence="8 9">ETA_A8</strain>
    </source>
</reference>
<dbReference type="Gene3D" id="1.20.1250.20">
    <property type="entry name" value="MFS general substrate transporter like domains"/>
    <property type="match status" value="2"/>
</dbReference>
<evidence type="ECO:0000256" key="1">
    <source>
        <dbReference type="ARBA" id="ARBA00004141"/>
    </source>
</evidence>
<organism evidence="8 9">
    <name type="scientific">Anatilimnocola aggregata</name>
    <dbReference type="NCBI Taxonomy" id="2528021"/>
    <lineage>
        <taxon>Bacteria</taxon>
        <taxon>Pseudomonadati</taxon>
        <taxon>Planctomycetota</taxon>
        <taxon>Planctomycetia</taxon>
        <taxon>Pirellulales</taxon>
        <taxon>Pirellulaceae</taxon>
        <taxon>Anatilimnocola</taxon>
    </lineage>
</organism>
<evidence type="ECO:0000256" key="4">
    <source>
        <dbReference type="ARBA" id="ARBA00023136"/>
    </source>
</evidence>
<feature type="domain" description="Major facilitator superfamily (MFS) profile" evidence="7">
    <location>
        <begin position="38"/>
        <end position="564"/>
    </location>
</feature>
<feature type="transmembrane region" description="Helical" evidence="6">
    <location>
        <begin position="135"/>
        <end position="157"/>
    </location>
</feature>
<evidence type="ECO:0000256" key="6">
    <source>
        <dbReference type="SAM" id="Phobius"/>
    </source>
</evidence>
<dbReference type="GO" id="GO:0046943">
    <property type="term" value="F:carboxylic acid transmembrane transporter activity"/>
    <property type="evidence" value="ECO:0007669"/>
    <property type="project" value="TreeGrafter"/>
</dbReference>
<dbReference type="GO" id="GO:0005886">
    <property type="term" value="C:plasma membrane"/>
    <property type="evidence" value="ECO:0007669"/>
    <property type="project" value="TreeGrafter"/>
</dbReference>
<accession>A0A517Y864</accession>
<evidence type="ECO:0000256" key="3">
    <source>
        <dbReference type="ARBA" id="ARBA00022989"/>
    </source>
</evidence>
<dbReference type="PANTHER" id="PTHR23508:SF10">
    <property type="entry name" value="CARBOXYLIC ACID TRANSPORTER PROTEIN HOMOLOG"/>
    <property type="match status" value="1"/>
</dbReference>
<name>A0A517Y864_9BACT</name>
<dbReference type="InterPro" id="IPR005828">
    <property type="entry name" value="MFS_sugar_transport-like"/>
</dbReference>
<feature type="transmembrane region" description="Helical" evidence="6">
    <location>
        <begin position="220"/>
        <end position="241"/>
    </location>
</feature>
<feature type="transmembrane region" description="Helical" evidence="6">
    <location>
        <begin position="463"/>
        <end position="481"/>
    </location>
</feature>
<dbReference type="InterPro" id="IPR020846">
    <property type="entry name" value="MFS_dom"/>
</dbReference>
<keyword evidence="2 6" id="KW-0812">Transmembrane</keyword>
<feature type="transmembrane region" description="Helical" evidence="6">
    <location>
        <begin position="411"/>
        <end position="431"/>
    </location>
</feature>
<feature type="transmembrane region" description="Helical" evidence="6">
    <location>
        <begin position="532"/>
        <end position="559"/>
    </location>
</feature>
<feature type="region of interest" description="Disordered" evidence="5">
    <location>
        <begin position="1"/>
        <end position="31"/>
    </location>
</feature>
<feature type="transmembrane region" description="Helical" evidence="6">
    <location>
        <begin position="36"/>
        <end position="58"/>
    </location>
</feature>
<protein>
    <submittedName>
        <fullName evidence="8">Sialic acid transporter</fullName>
    </submittedName>
</protein>
<feature type="transmembrane region" description="Helical" evidence="6">
    <location>
        <begin position="262"/>
        <end position="282"/>
    </location>
</feature>
<keyword evidence="3 6" id="KW-1133">Transmembrane helix</keyword>
<dbReference type="PROSITE" id="PS50850">
    <property type="entry name" value="MFS"/>
    <property type="match status" value="1"/>
</dbReference>
<evidence type="ECO:0000313" key="8">
    <source>
        <dbReference type="EMBL" id="QDU26439.1"/>
    </source>
</evidence>
<sequence length="569" mass="61524">MANVTTRPASEAKHKSPQVISPAPTDPPKDNAHGRWMALTAALLGWMFDGAEMGIFSLVGRKAVMDLMPTANEQTVGLWFNVIIASFLVGAATGGVVFGWLGDRIGRVRAMTLSVLTYALFTGLCGFAGEAWQVGVLRFIAALGMGGEWSLGVALVMEVWPNKSRAFMAGLIGAAANVGYLLVGFLGLGLLGVIQGMEETMLSIGLPASTVTMLVRNDGWRLMMIAGTLPALLTFLIRVFVPESEKWEHEQEKGTTSHWASQDLFGVLIGLIGPFMIVYLWAFDRTYQPGTETVLFEHGNVLRIVGTILGLAIALVGYTYPVVRYFQRHAIHSAGTSAPWAGTMQRMLLGATLSGVALLGTWGSTQQAPSWADKLTEADFNKTKQQLVAEGKTEEAASLQRPKLRAREYTLIWLSVGAIIGTLAAAFMGDWLGRRTAFFLLCLTSLLSVWGLYLLNTSYGTPLLIWAFIAGTCTASFYGWLPLYLPELFSTNVRATGQGFSFNFGRILAAIGVLQVGNLLKLFDTDVMLGSLVIPHGHALACSTISLVYVLGMVIIWFAPETKGQPLPD</sequence>
<proteinExistence type="predicted"/>
<dbReference type="RefSeq" id="WP_202921641.1">
    <property type="nucleotide sequence ID" value="NZ_CP036274.1"/>
</dbReference>
<keyword evidence="4 6" id="KW-0472">Membrane</keyword>
<feature type="transmembrane region" description="Helical" evidence="6">
    <location>
        <begin position="437"/>
        <end position="456"/>
    </location>
</feature>
<evidence type="ECO:0000256" key="2">
    <source>
        <dbReference type="ARBA" id="ARBA00022692"/>
    </source>
</evidence>
<comment type="subcellular location">
    <subcellularLocation>
        <location evidence="1">Membrane</location>
        <topology evidence="1">Multi-pass membrane protein</topology>
    </subcellularLocation>
</comment>
<keyword evidence="9" id="KW-1185">Reference proteome</keyword>
<gene>
    <name evidence="8" type="primary">nanT_1</name>
    <name evidence="8" type="ORF">ETAA8_15170</name>
</gene>
<feature type="transmembrane region" description="Helical" evidence="6">
    <location>
        <begin position="108"/>
        <end position="129"/>
    </location>
</feature>
<evidence type="ECO:0000256" key="5">
    <source>
        <dbReference type="SAM" id="MobiDB-lite"/>
    </source>
</evidence>
<dbReference type="EMBL" id="CP036274">
    <property type="protein sequence ID" value="QDU26439.1"/>
    <property type="molecule type" value="Genomic_DNA"/>
</dbReference>
<dbReference type="AlphaFoldDB" id="A0A517Y864"/>
<dbReference type="SUPFAM" id="SSF103473">
    <property type="entry name" value="MFS general substrate transporter"/>
    <property type="match status" value="1"/>
</dbReference>
<dbReference type="Pfam" id="PF00083">
    <property type="entry name" value="Sugar_tr"/>
    <property type="match status" value="1"/>
</dbReference>
<feature type="transmembrane region" description="Helical" evidence="6">
    <location>
        <begin position="169"/>
        <end position="194"/>
    </location>
</feature>
<feature type="transmembrane region" description="Helical" evidence="6">
    <location>
        <begin position="78"/>
        <end position="101"/>
    </location>
</feature>
<dbReference type="PANTHER" id="PTHR23508">
    <property type="entry name" value="CARBOXYLIC ACID TRANSPORTER PROTEIN HOMOLOG"/>
    <property type="match status" value="1"/>
</dbReference>
<feature type="transmembrane region" description="Helical" evidence="6">
    <location>
        <begin position="302"/>
        <end position="323"/>
    </location>
</feature>
<evidence type="ECO:0000313" key="9">
    <source>
        <dbReference type="Proteomes" id="UP000315017"/>
    </source>
</evidence>
<dbReference type="Proteomes" id="UP000315017">
    <property type="component" value="Chromosome"/>
</dbReference>
<dbReference type="KEGG" id="aagg:ETAA8_15170"/>
<evidence type="ECO:0000259" key="7">
    <source>
        <dbReference type="PROSITE" id="PS50850"/>
    </source>
</evidence>